<dbReference type="Pfam" id="PF00126">
    <property type="entry name" value="HTH_1"/>
    <property type="match status" value="1"/>
</dbReference>
<proteinExistence type="inferred from homology"/>
<dbReference type="GO" id="GO:0003677">
    <property type="term" value="F:DNA binding"/>
    <property type="evidence" value="ECO:0007669"/>
    <property type="project" value="UniProtKB-KW"/>
</dbReference>
<dbReference type="GO" id="GO:0005829">
    <property type="term" value="C:cytosol"/>
    <property type="evidence" value="ECO:0007669"/>
    <property type="project" value="TreeGrafter"/>
</dbReference>
<sequence length="306" mass="33393">MRINFDFIDLQVFLAVLETGSFHGAAQRLSLSQPSVTRRIAGLEESLGSTLFERTTRAVRPTLAARRLQVSAEAMLETATETTRAMRDESQIHAYQRAQILTIASIPTVLRHLLIPAMRTLQARRAGLRIRLMDLSASGVADAVASGEAEIGVTSMSLHDASTQFDNLFADPIVLALPQGHDLADRGHLDWGDLRNQTLILPARGTGNRLLIDDALARAADRVHWVVEAGRSTTMLRLVEDGIGIGLLPRIALQNDAARGVVWRRIGQPQILRPIGLLSRTAQRPTGALADLIELLHAAGRQLRDG</sequence>
<evidence type="ECO:0000313" key="7">
    <source>
        <dbReference type="Proteomes" id="UP000199180"/>
    </source>
</evidence>
<keyword evidence="4" id="KW-0804">Transcription</keyword>
<dbReference type="Gene3D" id="1.10.10.10">
    <property type="entry name" value="Winged helix-like DNA-binding domain superfamily/Winged helix DNA-binding domain"/>
    <property type="match status" value="1"/>
</dbReference>
<gene>
    <name evidence="6" type="ORF">SAMN04489858_10421</name>
</gene>
<keyword evidence="2" id="KW-0805">Transcription regulation</keyword>
<keyword evidence="3 6" id="KW-0238">DNA-binding</keyword>
<dbReference type="OrthoDB" id="9815174at2"/>
<dbReference type="InterPro" id="IPR050950">
    <property type="entry name" value="HTH-type_LysR_regulators"/>
</dbReference>
<keyword evidence="7" id="KW-1185">Reference proteome</keyword>
<evidence type="ECO:0000259" key="5">
    <source>
        <dbReference type="PROSITE" id="PS50931"/>
    </source>
</evidence>
<dbReference type="PANTHER" id="PTHR30419:SF8">
    <property type="entry name" value="NITROGEN ASSIMILATION TRANSCRIPTIONAL ACTIVATOR-RELATED"/>
    <property type="match status" value="1"/>
</dbReference>
<dbReference type="FunFam" id="1.10.10.10:FF:000001">
    <property type="entry name" value="LysR family transcriptional regulator"/>
    <property type="match status" value="1"/>
</dbReference>
<dbReference type="InterPro" id="IPR036390">
    <property type="entry name" value="WH_DNA-bd_sf"/>
</dbReference>
<reference evidence="6 7" key="1">
    <citation type="submission" date="2016-10" db="EMBL/GenBank/DDBJ databases">
        <authorList>
            <person name="de Groot N.N."/>
        </authorList>
    </citation>
    <scope>NUCLEOTIDE SEQUENCE [LARGE SCALE GENOMIC DNA]</scope>
    <source>
        <strain evidence="6 7">DSM 17862</strain>
    </source>
</reference>
<comment type="similarity">
    <text evidence="1">Belongs to the LysR transcriptional regulatory family.</text>
</comment>
<evidence type="ECO:0000256" key="1">
    <source>
        <dbReference type="ARBA" id="ARBA00009437"/>
    </source>
</evidence>
<dbReference type="Gene3D" id="3.40.190.290">
    <property type="match status" value="1"/>
</dbReference>
<dbReference type="InterPro" id="IPR000847">
    <property type="entry name" value="LysR_HTH_N"/>
</dbReference>
<dbReference type="EMBL" id="FOHO01000004">
    <property type="protein sequence ID" value="SET27662.1"/>
    <property type="molecule type" value="Genomic_DNA"/>
</dbReference>
<organism evidence="6 7">
    <name type="scientific">Paracoccus homiensis</name>
    <dbReference type="NCBI Taxonomy" id="364199"/>
    <lineage>
        <taxon>Bacteria</taxon>
        <taxon>Pseudomonadati</taxon>
        <taxon>Pseudomonadota</taxon>
        <taxon>Alphaproteobacteria</taxon>
        <taxon>Rhodobacterales</taxon>
        <taxon>Paracoccaceae</taxon>
        <taxon>Paracoccus</taxon>
    </lineage>
</organism>
<dbReference type="PANTHER" id="PTHR30419">
    <property type="entry name" value="HTH-TYPE TRANSCRIPTIONAL REGULATOR YBHD"/>
    <property type="match status" value="1"/>
</dbReference>
<feature type="domain" description="HTH lysR-type" evidence="5">
    <location>
        <begin position="5"/>
        <end position="62"/>
    </location>
</feature>
<dbReference type="Pfam" id="PF03466">
    <property type="entry name" value="LysR_substrate"/>
    <property type="match status" value="1"/>
</dbReference>
<accession>A0A1I0D654</accession>
<dbReference type="PRINTS" id="PR00039">
    <property type="entry name" value="HTHLYSR"/>
</dbReference>
<dbReference type="GO" id="GO:0003700">
    <property type="term" value="F:DNA-binding transcription factor activity"/>
    <property type="evidence" value="ECO:0007669"/>
    <property type="project" value="InterPro"/>
</dbReference>
<dbReference type="SUPFAM" id="SSF53850">
    <property type="entry name" value="Periplasmic binding protein-like II"/>
    <property type="match status" value="1"/>
</dbReference>
<dbReference type="SUPFAM" id="SSF46785">
    <property type="entry name" value="Winged helix' DNA-binding domain"/>
    <property type="match status" value="1"/>
</dbReference>
<evidence type="ECO:0000256" key="4">
    <source>
        <dbReference type="ARBA" id="ARBA00023163"/>
    </source>
</evidence>
<dbReference type="AlphaFoldDB" id="A0A1I0D654"/>
<evidence type="ECO:0000313" key="6">
    <source>
        <dbReference type="EMBL" id="SET27662.1"/>
    </source>
</evidence>
<name>A0A1I0D654_9RHOB</name>
<dbReference type="Proteomes" id="UP000199180">
    <property type="component" value="Unassembled WGS sequence"/>
</dbReference>
<dbReference type="InterPro" id="IPR005119">
    <property type="entry name" value="LysR_subst-bd"/>
</dbReference>
<dbReference type="STRING" id="364199.SAMN04489858_10421"/>
<dbReference type="PROSITE" id="PS50931">
    <property type="entry name" value="HTH_LYSR"/>
    <property type="match status" value="1"/>
</dbReference>
<evidence type="ECO:0000256" key="2">
    <source>
        <dbReference type="ARBA" id="ARBA00023015"/>
    </source>
</evidence>
<evidence type="ECO:0000256" key="3">
    <source>
        <dbReference type="ARBA" id="ARBA00023125"/>
    </source>
</evidence>
<dbReference type="RefSeq" id="WP_090733595.1">
    <property type="nucleotide sequence ID" value="NZ_FOHO01000004.1"/>
</dbReference>
<protein>
    <submittedName>
        <fullName evidence="6">DNA-binding transcriptional regulator, LysR family</fullName>
    </submittedName>
</protein>
<dbReference type="InterPro" id="IPR036388">
    <property type="entry name" value="WH-like_DNA-bd_sf"/>
</dbReference>